<dbReference type="EMBL" id="KV454208">
    <property type="protein sequence ID" value="ODQ62788.1"/>
    <property type="molecule type" value="Genomic_DNA"/>
</dbReference>
<name>A0A1E3PBN5_WICAA</name>
<reference evidence="2 3" key="1">
    <citation type="journal article" date="2016" name="Proc. Natl. Acad. Sci. U.S.A.">
        <title>Comparative genomics of biotechnologically important yeasts.</title>
        <authorList>
            <person name="Riley R."/>
            <person name="Haridas S."/>
            <person name="Wolfe K.H."/>
            <person name="Lopes M.R."/>
            <person name="Hittinger C.T."/>
            <person name="Goeker M."/>
            <person name="Salamov A.A."/>
            <person name="Wisecaver J.H."/>
            <person name="Long T.M."/>
            <person name="Calvey C.H."/>
            <person name="Aerts A.L."/>
            <person name="Barry K.W."/>
            <person name="Choi C."/>
            <person name="Clum A."/>
            <person name="Coughlan A.Y."/>
            <person name="Deshpande S."/>
            <person name="Douglass A.P."/>
            <person name="Hanson S.J."/>
            <person name="Klenk H.-P."/>
            <person name="LaButti K.M."/>
            <person name="Lapidus A."/>
            <person name="Lindquist E.A."/>
            <person name="Lipzen A.M."/>
            <person name="Meier-Kolthoff J.P."/>
            <person name="Ohm R.A."/>
            <person name="Otillar R.P."/>
            <person name="Pangilinan J.L."/>
            <person name="Peng Y."/>
            <person name="Rokas A."/>
            <person name="Rosa C.A."/>
            <person name="Scheuner C."/>
            <person name="Sibirny A.A."/>
            <person name="Slot J.C."/>
            <person name="Stielow J.B."/>
            <person name="Sun H."/>
            <person name="Kurtzman C.P."/>
            <person name="Blackwell M."/>
            <person name="Grigoriev I.V."/>
            <person name="Jeffries T.W."/>
        </authorList>
    </citation>
    <scope>NUCLEOTIDE SEQUENCE [LARGE SCALE GENOMIC DNA]</scope>
    <source>
        <strain evidence="3">ATCC 58044 / CBS 1984 / NCYC 433 / NRRL Y-366-8</strain>
    </source>
</reference>
<evidence type="ECO:0000313" key="2">
    <source>
        <dbReference type="EMBL" id="ODQ62788.1"/>
    </source>
</evidence>
<protein>
    <submittedName>
        <fullName evidence="2">Uncharacterized protein</fullName>
    </submittedName>
</protein>
<feature type="compositionally biased region" description="Acidic residues" evidence="1">
    <location>
        <begin position="571"/>
        <end position="580"/>
    </location>
</feature>
<dbReference type="GeneID" id="30203415"/>
<feature type="compositionally biased region" description="Polar residues" evidence="1">
    <location>
        <begin position="778"/>
        <end position="793"/>
    </location>
</feature>
<dbReference type="AlphaFoldDB" id="A0A1E3PBN5"/>
<sequence>MGAGDNPKRRSLLFPFAKSTPKETKFEVVNRKKNPAANLNRPSAPSPFDSQPSRPPEKRTSSPSPASSASMLASSASRAKSPPASTTSPRSTSPHHIPLDSRAINPFKAHHHTSSSKKDAISQADLPSSNLDVNFNVPPVPDYNSTLHAPPVTIKGRTVSLTKKDAPPRRKPPTLGTVVDPQINNKSVSDLSIQSAGSDSYSYQSSGLDSRLANDQTNARSVEETTLEDDDENVLLPTIQKPEPAAPPSIVVTEELLSAVPKDTEDEELEQVEQKTADLKLSEPLDEEPEVPAKIETQVEELDDIETSSIQDEPELNIKPIAPFSDPSKNTSQVDSFTSASEFMDTEQVEQVPKVEPKNETQYDDDPDSSFEIKPLFFHKKSKSSASEGALRNDASIFTTEGVVTSPKPTHAKQLSLSDDILKDIEDFQSAIPSHVQDETDEVSPVSPLALQKDTRPTIGRTGLYDEISEDEDYSFEQDVPQRQLVVQNPDSEIEDTNESLFQDSSDEGHQPGNYNAFDDKEELKQSESYDYDHVGGMNLGSRGSSVQPEIDYHNNDNNAPKSDHQRIPLTDDETGEEEESSKVYENEFNKFADEAPDTTSSYEGRLAIPRSHSYHNIPSDVASHNEKESYNSNTGSSPLKSTTSEEDGDKLTFERRSVGNASSDQASSYNYYSQAAQTRKFHVVNTGDYSDEDQSSYNPSFDRDHPESLDHDFSVVHQQITNSSDRGRDTDEEDLLSFTAKSPQQTDFNFENKTTPQQMMGNNVSDVDLSQPAKITPVSNLDSPTSITSPVNSYDRREDTVAPVQYVSTYNGSSRRPPPLSDAPKTTRVARSLSTSVPPPVNYNTLQEGIAAAETIHPVETHEPEKSSYVEMLRMSSGTANSDVPASVWGLPIGIADIDHSKLTATASRTAYKRAQRTSKSDLKHGKIKPRLLASEVDDDDSTEMVSGIESQSIDLDKSRTPSIHSPTQSYLNFSPTRTPTNTGVSRSGTLIGDKIGTQLGRSGSVMSTVKPVNNMTLFIANPDIEEDD</sequence>
<evidence type="ECO:0000313" key="3">
    <source>
        <dbReference type="Proteomes" id="UP000094112"/>
    </source>
</evidence>
<dbReference type="Proteomes" id="UP000094112">
    <property type="component" value="Unassembled WGS sequence"/>
</dbReference>
<feature type="region of interest" description="Disordered" evidence="1">
    <location>
        <begin position="810"/>
        <end position="842"/>
    </location>
</feature>
<feature type="compositionally biased region" description="Polar residues" evidence="1">
    <location>
        <begin position="327"/>
        <end position="341"/>
    </location>
</feature>
<dbReference type="STRING" id="683960.A0A1E3PBN5"/>
<feature type="region of interest" description="Disordered" evidence="1">
    <location>
        <begin position="432"/>
        <end position="669"/>
    </location>
</feature>
<feature type="compositionally biased region" description="Polar residues" evidence="1">
    <location>
        <begin position="660"/>
        <end position="669"/>
    </location>
</feature>
<gene>
    <name evidence="2" type="ORF">WICANDRAFT_88595</name>
</gene>
<feature type="region of interest" description="Disordered" evidence="1">
    <location>
        <begin position="1"/>
        <end position="249"/>
    </location>
</feature>
<proteinExistence type="predicted"/>
<keyword evidence="3" id="KW-1185">Reference proteome</keyword>
<feature type="compositionally biased region" description="Polar residues" evidence="1">
    <location>
        <begin position="182"/>
        <end position="193"/>
    </location>
</feature>
<feature type="compositionally biased region" description="Polar residues" evidence="1">
    <location>
        <begin position="40"/>
        <end position="52"/>
    </location>
</feature>
<dbReference type="RefSeq" id="XP_019041995.1">
    <property type="nucleotide sequence ID" value="XM_019186169.1"/>
</dbReference>
<feature type="region of interest" description="Disordered" evidence="1">
    <location>
        <begin position="684"/>
        <end position="710"/>
    </location>
</feature>
<feature type="compositionally biased region" description="Basic and acidic residues" evidence="1">
    <location>
        <begin position="20"/>
        <end position="30"/>
    </location>
</feature>
<feature type="compositionally biased region" description="Acidic residues" evidence="1">
    <location>
        <begin position="467"/>
        <end position="476"/>
    </location>
</feature>
<feature type="region of interest" description="Disordered" evidence="1">
    <location>
        <begin position="951"/>
        <end position="991"/>
    </location>
</feature>
<feature type="compositionally biased region" description="Polar residues" evidence="1">
    <location>
        <begin position="962"/>
        <end position="990"/>
    </location>
</feature>
<evidence type="ECO:0000256" key="1">
    <source>
        <dbReference type="SAM" id="MobiDB-lite"/>
    </source>
</evidence>
<feature type="compositionally biased region" description="Polar residues" evidence="1">
    <location>
        <begin position="740"/>
        <end position="760"/>
    </location>
</feature>
<feature type="region of interest" description="Disordered" evidence="1">
    <location>
        <begin position="261"/>
        <end position="417"/>
    </location>
</feature>
<feature type="compositionally biased region" description="Low complexity" evidence="1">
    <location>
        <begin position="194"/>
        <end position="210"/>
    </location>
</feature>
<accession>A0A1E3PBN5</accession>
<feature type="compositionally biased region" description="Polar residues" evidence="1">
    <location>
        <begin position="631"/>
        <end position="643"/>
    </location>
</feature>
<feature type="region of interest" description="Disordered" evidence="1">
    <location>
        <begin position="776"/>
        <end position="797"/>
    </location>
</feature>
<feature type="compositionally biased region" description="Polar residues" evidence="1">
    <location>
        <begin position="833"/>
        <end position="842"/>
    </location>
</feature>
<feature type="compositionally biased region" description="Low complexity" evidence="1">
    <location>
        <begin position="61"/>
        <end position="94"/>
    </location>
</feature>
<feature type="region of interest" description="Disordered" evidence="1">
    <location>
        <begin position="739"/>
        <end position="760"/>
    </location>
</feature>
<dbReference type="OrthoDB" id="4092749at2759"/>
<feature type="compositionally biased region" description="Basic and acidic residues" evidence="1">
    <location>
        <begin position="272"/>
        <end position="283"/>
    </location>
</feature>
<feature type="compositionally biased region" description="Basic and acidic residues" evidence="1">
    <location>
        <begin position="581"/>
        <end position="594"/>
    </location>
</feature>
<organism evidence="2 3">
    <name type="scientific">Wickerhamomyces anomalus (strain ATCC 58044 / CBS 1984 / NCYC 433 / NRRL Y-366-8)</name>
    <name type="common">Yeast</name>
    <name type="synonym">Hansenula anomala</name>
    <dbReference type="NCBI Taxonomy" id="683960"/>
    <lineage>
        <taxon>Eukaryota</taxon>
        <taxon>Fungi</taxon>
        <taxon>Dikarya</taxon>
        <taxon>Ascomycota</taxon>
        <taxon>Saccharomycotina</taxon>
        <taxon>Saccharomycetes</taxon>
        <taxon>Phaffomycetales</taxon>
        <taxon>Wickerhamomycetaceae</taxon>
        <taxon>Wickerhamomyces</taxon>
    </lineage>
</organism>
<feature type="compositionally biased region" description="Basic and acidic residues" evidence="1">
    <location>
        <begin position="518"/>
        <end position="534"/>
    </location>
</feature>